<dbReference type="AlphaFoldDB" id="A0A166L9H7"/>
<keyword evidence="2" id="KW-1185">Reference proteome</keyword>
<evidence type="ECO:0000313" key="2">
    <source>
        <dbReference type="Proteomes" id="UP000076532"/>
    </source>
</evidence>
<sequence>MSYKHPSFYQRRRRRHSLAACLRELTSCGVGQHIQLIDDSWGIYQCCIAMSRDLGAYAYIELVSGIDADGESPAGRFLDSSSATARSERWNGGAIWASNRVPLYKLLCIIINLALNLTMNEPVLVMLLIQCTKPHNLALEDLTGNFSTRANLIVVDSACRSSLFTTIPHGMVVYAVRFSSTLISSYAEEIYYTLLLNLKLHMPALATVPLSALPPAPSGEAIETSQDTTEINITGRYPATTQWVEVKRQTGTKDILVTPSVQFNAGAAGGGISSLGVNRHQSDNRSYKISLDSKQEAIVGQAVSLRWKFNDPNRNGVFYPPSMKLLVLVEKPTSNPAWFPFHLKLDCQMHVDLHSTFQQFMDGIQRLVAKPPAHEGWFFKIEGRYNHQAAKEALKDAIGRHPNPPTVVGLNAAARPWMDAEQ</sequence>
<gene>
    <name evidence="1" type="ORF">FIBSPDRAFT_890080</name>
</gene>
<name>A0A166L9H7_9AGAM</name>
<dbReference type="OrthoDB" id="3060222at2759"/>
<evidence type="ECO:0000313" key="1">
    <source>
        <dbReference type="EMBL" id="KZP22717.1"/>
    </source>
</evidence>
<dbReference type="EMBL" id="KV417537">
    <property type="protein sequence ID" value="KZP22717.1"/>
    <property type="molecule type" value="Genomic_DNA"/>
</dbReference>
<dbReference type="STRING" id="436010.A0A166L9H7"/>
<organism evidence="1 2">
    <name type="scientific">Athelia psychrophila</name>
    <dbReference type="NCBI Taxonomy" id="1759441"/>
    <lineage>
        <taxon>Eukaryota</taxon>
        <taxon>Fungi</taxon>
        <taxon>Dikarya</taxon>
        <taxon>Basidiomycota</taxon>
        <taxon>Agaricomycotina</taxon>
        <taxon>Agaricomycetes</taxon>
        <taxon>Agaricomycetidae</taxon>
        <taxon>Atheliales</taxon>
        <taxon>Atheliaceae</taxon>
        <taxon>Athelia</taxon>
    </lineage>
</organism>
<reference evidence="1 2" key="1">
    <citation type="journal article" date="2016" name="Mol. Biol. Evol.">
        <title>Comparative Genomics of Early-Diverging Mushroom-Forming Fungi Provides Insights into the Origins of Lignocellulose Decay Capabilities.</title>
        <authorList>
            <person name="Nagy L.G."/>
            <person name="Riley R."/>
            <person name="Tritt A."/>
            <person name="Adam C."/>
            <person name="Daum C."/>
            <person name="Floudas D."/>
            <person name="Sun H."/>
            <person name="Yadav J.S."/>
            <person name="Pangilinan J."/>
            <person name="Larsson K.H."/>
            <person name="Matsuura K."/>
            <person name="Barry K."/>
            <person name="Labutti K."/>
            <person name="Kuo R."/>
            <person name="Ohm R.A."/>
            <person name="Bhattacharya S.S."/>
            <person name="Shirouzu T."/>
            <person name="Yoshinaga Y."/>
            <person name="Martin F.M."/>
            <person name="Grigoriev I.V."/>
            <person name="Hibbett D.S."/>
        </authorList>
    </citation>
    <scope>NUCLEOTIDE SEQUENCE [LARGE SCALE GENOMIC DNA]</scope>
    <source>
        <strain evidence="1 2">CBS 109695</strain>
    </source>
</reference>
<dbReference type="Proteomes" id="UP000076532">
    <property type="component" value="Unassembled WGS sequence"/>
</dbReference>
<accession>A0A166L9H7</accession>
<protein>
    <submittedName>
        <fullName evidence="1">Uncharacterized protein</fullName>
    </submittedName>
</protein>
<proteinExistence type="predicted"/>